<gene>
    <name evidence="2" type="primary">LOC113215833</name>
</gene>
<evidence type="ECO:0000313" key="2">
    <source>
        <dbReference type="RefSeq" id="XP_026291283.1"/>
    </source>
</evidence>
<dbReference type="KEGG" id="foc:113215833"/>
<organism evidence="1 2">
    <name type="scientific">Frankliniella occidentalis</name>
    <name type="common">Western flower thrips</name>
    <name type="synonym">Euthrips occidentalis</name>
    <dbReference type="NCBI Taxonomy" id="133901"/>
    <lineage>
        <taxon>Eukaryota</taxon>
        <taxon>Metazoa</taxon>
        <taxon>Ecdysozoa</taxon>
        <taxon>Arthropoda</taxon>
        <taxon>Hexapoda</taxon>
        <taxon>Insecta</taxon>
        <taxon>Pterygota</taxon>
        <taxon>Neoptera</taxon>
        <taxon>Paraneoptera</taxon>
        <taxon>Thysanoptera</taxon>
        <taxon>Terebrantia</taxon>
        <taxon>Thripoidea</taxon>
        <taxon>Thripidae</taxon>
        <taxon>Frankliniella</taxon>
    </lineage>
</organism>
<dbReference type="Proteomes" id="UP000504606">
    <property type="component" value="Unplaced"/>
</dbReference>
<sequence>MAGNQEHWTDDELKLLVRVRIKHDSLFCGSNGNIAKGWKTVIQELASLGLTREHDRKIKRKFLDESKKFKDFMNPSLHTGRSTEDGESISELDPELFELFANYFEGKHTLNPPALYDSSMPSTSKDRDHSYATSESEYLGPVPSEYVEVGEDGINNENDDEDDETKVTVTAHNSKRCKDFYQKNNKKQKGEKKKNDEDWFKEYLVQSREDRKEEMNQLLGALKNLAPPK</sequence>
<protein>
    <submittedName>
        <fullName evidence="2">Uncharacterized protein LOC113215833</fullName>
    </submittedName>
</protein>
<proteinExistence type="predicted"/>
<dbReference type="AlphaFoldDB" id="A0A6J1STG9"/>
<accession>A0A6J1STG9</accession>
<name>A0A6J1STG9_FRAOC</name>
<dbReference type="GeneID" id="113215833"/>
<evidence type="ECO:0000313" key="1">
    <source>
        <dbReference type="Proteomes" id="UP000504606"/>
    </source>
</evidence>
<dbReference type="Gene3D" id="1.10.10.60">
    <property type="entry name" value="Homeodomain-like"/>
    <property type="match status" value="1"/>
</dbReference>
<reference evidence="2" key="1">
    <citation type="submission" date="2025-08" db="UniProtKB">
        <authorList>
            <consortium name="RefSeq"/>
        </authorList>
    </citation>
    <scope>IDENTIFICATION</scope>
    <source>
        <tissue evidence="2">Whole organism</tissue>
    </source>
</reference>
<keyword evidence="1" id="KW-1185">Reference proteome</keyword>
<dbReference type="RefSeq" id="XP_026291283.1">
    <property type="nucleotide sequence ID" value="XM_026435498.2"/>
</dbReference>